<feature type="region of interest" description="Disordered" evidence="2">
    <location>
        <begin position="32"/>
        <end position="60"/>
    </location>
</feature>
<organism evidence="3">
    <name type="scientific">Ananas comosus var. bracteatus</name>
    <name type="common">red pineapple</name>
    <dbReference type="NCBI Taxonomy" id="296719"/>
    <lineage>
        <taxon>Eukaryota</taxon>
        <taxon>Viridiplantae</taxon>
        <taxon>Streptophyta</taxon>
        <taxon>Embryophyta</taxon>
        <taxon>Tracheophyta</taxon>
        <taxon>Spermatophyta</taxon>
        <taxon>Magnoliopsida</taxon>
        <taxon>Liliopsida</taxon>
        <taxon>Poales</taxon>
        <taxon>Bromeliaceae</taxon>
        <taxon>Bromelioideae</taxon>
        <taxon>Ananas</taxon>
    </lineage>
</organism>
<dbReference type="EMBL" id="LR862142">
    <property type="protein sequence ID" value="CAD1822932.1"/>
    <property type="molecule type" value="Genomic_DNA"/>
</dbReference>
<dbReference type="InterPro" id="IPR050154">
    <property type="entry name" value="UbiB_kinase"/>
</dbReference>
<dbReference type="AlphaFoldDB" id="A0A6V7NWF5"/>
<dbReference type="GO" id="GO:0009507">
    <property type="term" value="C:chloroplast"/>
    <property type="evidence" value="ECO:0007669"/>
    <property type="project" value="TreeGrafter"/>
</dbReference>
<protein>
    <submittedName>
        <fullName evidence="3">Uncharacterized protein</fullName>
    </submittedName>
</protein>
<evidence type="ECO:0000256" key="2">
    <source>
        <dbReference type="SAM" id="MobiDB-lite"/>
    </source>
</evidence>
<comment type="similarity">
    <text evidence="1">Belongs to the protein kinase superfamily. ADCK protein kinase family.</text>
</comment>
<reference evidence="3" key="1">
    <citation type="submission" date="2020-07" db="EMBL/GenBank/DDBJ databases">
        <authorList>
            <person name="Lin J."/>
        </authorList>
    </citation>
    <scope>NUCLEOTIDE SEQUENCE</scope>
</reference>
<accession>A0A6V7NWF5</accession>
<evidence type="ECO:0000313" key="3">
    <source>
        <dbReference type="EMBL" id="CAD1822932.1"/>
    </source>
</evidence>
<dbReference type="PANTHER" id="PTHR10566:SF117">
    <property type="entry name" value="UNUSUAL PROTEIN KINASE-RELATED"/>
    <property type="match status" value="1"/>
</dbReference>
<evidence type="ECO:0000256" key="1">
    <source>
        <dbReference type="ARBA" id="ARBA00009670"/>
    </source>
</evidence>
<name>A0A6V7NWF5_ANACO</name>
<proteinExistence type="inferred from homology"/>
<dbReference type="PANTHER" id="PTHR10566">
    <property type="entry name" value="CHAPERONE-ACTIVITY OF BC1 COMPLEX CABC1 -RELATED"/>
    <property type="match status" value="1"/>
</dbReference>
<sequence>MEAPPQLLHCGVDPFRRSSALDLRALRRKLRPRPFLTRSKDGDSASSPSPPSRSSVAPGPLLVSPSMELLIFGKMSEEIKKVRKQIEEDEQLVPAVNNSETLPLVYDPDIIASYWGKRPRAVATRIVQLLSVAGGFQSHLIWDLVNKKIKENEVARAIKLREIVTSLGPAYIKLGKH</sequence>
<feature type="compositionally biased region" description="Low complexity" evidence="2">
    <location>
        <begin position="44"/>
        <end position="60"/>
    </location>
</feature>
<gene>
    <name evidence="3" type="ORF">CB5_LOCUS6143</name>
</gene>